<dbReference type="InterPro" id="IPR007138">
    <property type="entry name" value="ABM_dom"/>
</dbReference>
<keyword evidence="2" id="KW-0503">Monooxygenase</keyword>
<feature type="domain" description="ABM" evidence="1">
    <location>
        <begin position="4"/>
        <end position="93"/>
    </location>
</feature>
<dbReference type="EMBL" id="FMYG01000005">
    <property type="protein sequence ID" value="SDC51241.1"/>
    <property type="molecule type" value="Genomic_DNA"/>
</dbReference>
<dbReference type="PANTHER" id="PTHR33336">
    <property type="entry name" value="QUINOL MONOOXYGENASE YGIN-RELATED"/>
    <property type="match status" value="1"/>
</dbReference>
<dbReference type="Gene3D" id="3.30.70.100">
    <property type="match status" value="1"/>
</dbReference>
<dbReference type="InterPro" id="IPR050744">
    <property type="entry name" value="AI-2_Isomerase_LsrG"/>
</dbReference>
<dbReference type="AlphaFoldDB" id="A0A1G6M733"/>
<evidence type="ECO:0000313" key="2">
    <source>
        <dbReference type="EMBL" id="SDC51241.1"/>
    </source>
</evidence>
<reference evidence="2 3" key="1">
    <citation type="submission" date="2016-09" db="EMBL/GenBank/DDBJ databases">
        <authorList>
            <person name="Capua I."/>
            <person name="De Benedictis P."/>
            <person name="Joannis T."/>
            <person name="Lombin L.H."/>
            <person name="Cattoli G."/>
        </authorList>
    </citation>
    <scope>NUCLEOTIDE SEQUENCE [LARGE SCALE GENOMIC DNA]</scope>
    <source>
        <strain evidence="2 3">NIO-1002</strain>
    </source>
</reference>
<proteinExistence type="predicted"/>
<keyword evidence="2" id="KW-0560">Oxidoreductase</keyword>
<dbReference type="SUPFAM" id="SSF54909">
    <property type="entry name" value="Dimeric alpha+beta barrel"/>
    <property type="match status" value="1"/>
</dbReference>
<dbReference type="Pfam" id="PF03992">
    <property type="entry name" value="ABM"/>
    <property type="match status" value="1"/>
</dbReference>
<dbReference type="PROSITE" id="PS51725">
    <property type="entry name" value="ABM"/>
    <property type="match status" value="1"/>
</dbReference>
<sequence length="98" mass="10586">MTGKYLYAQFTAEEGAGDTVAALLRGYGEAVSAEPGNVRFDAHRLADDPRSFFVYEEYVDDAAFQAHLGTEHCAAFNRAFAPHVVGGASTLTWLNPVS</sequence>
<dbReference type="RefSeq" id="WP_058232593.1">
    <property type="nucleotide sequence ID" value="NZ_FMYG01000005.1"/>
</dbReference>
<dbReference type="STRING" id="993073.AS029_10720"/>
<dbReference type="Proteomes" id="UP000183203">
    <property type="component" value="Unassembled WGS sequence"/>
</dbReference>
<gene>
    <name evidence="2" type="ORF">SAMN05216418_2413</name>
</gene>
<organism evidence="2 3">
    <name type="scientific">Microbacterium enclense</name>
    <dbReference type="NCBI Taxonomy" id="993073"/>
    <lineage>
        <taxon>Bacteria</taxon>
        <taxon>Bacillati</taxon>
        <taxon>Actinomycetota</taxon>
        <taxon>Actinomycetes</taxon>
        <taxon>Micrococcales</taxon>
        <taxon>Microbacteriaceae</taxon>
        <taxon>Microbacterium</taxon>
    </lineage>
</organism>
<evidence type="ECO:0000259" key="1">
    <source>
        <dbReference type="PROSITE" id="PS51725"/>
    </source>
</evidence>
<protein>
    <submittedName>
        <fullName evidence="2">Quinol monooxygenase YgiN</fullName>
    </submittedName>
</protein>
<dbReference type="PANTHER" id="PTHR33336:SF15">
    <property type="entry name" value="ABM DOMAIN-CONTAINING PROTEIN"/>
    <property type="match status" value="1"/>
</dbReference>
<evidence type="ECO:0000313" key="3">
    <source>
        <dbReference type="Proteomes" id="UP000183203"/>
    </source>
</evidence>
<accession>A0A1G6M733</accession>
<name>A0A1G6M733_9MICO</name>
<dbReference type="GO" id="GO:0004497">
    <property type="term" value="F:monooxygenase activity"/>
    <property type="evidence" value="ECO:0007669"/>
    <property type="project" value="UniProtKB-KW"/>
</dbReference>
<dbReference type="InterPro" id="IPR011008">
    <property type="entry name" value="Dimeric_a/b-barrel"/>
</dbReference>